<accession>A0A8R1V0T2</accession>
<reference evidence="2" key="1">
    <citation type="journal article" date="2008" name="Nat. Genet.">
        <title>The Pristionchus pacificus genome provides a unique perspective on nematode lifestyle and parasitism.</title>
        <authorList>
            <person name="Dieterich C."/>
            <person name="Clifton S.W."/>
            <person name="Schuster L.N."/>
            <person name="Chinwalla A."/>
            <person name="Delehaunty K."/>
            <person name="Dinkelacker I."/>
            <person name="Fulton L."/>
            <person name="Fulton R."/>
            <person name="Godfrey J."/>
            <person name="Minx P."/>
            <person name="Mitreva M."/>
            <person name="Roeseler W."/>
            <person name="Tian H."/>
            <person name="Witte H."/>
            <person name="Yang S.P."/>
            <person name="Wilson R.K."/>
            <person name="Sommer R.J."/>
        </authorList>
    </citation>
    <scope>NUCLEOTIDE SEQUENCE [LARGE SCALE GENOMIC DNA]</scope>
    <source>
        <strain evidence="2">PS312</strain>
    </source>
</reference>
<organism evidence="1 2">
    <name type="scientific">Pristionchus pacificus</name>
    <name type="common">Parasitic nematode worm</name>
    <dbReference type="NCBI Taxonomy" id="54126"/>
    <lineage>
        <taxon>Eukaryota</taxon>
        <taxon>Metazoa</taxon>
        <taxon>Ecdysozoa</taxon>
        <taxon>Nematoda</taxon>
        <taxon>Chromadorea</taxon>
        <taxon>Rhabditida</taxon>
        <taxon>Rhabditina</taxon>
        <taxon>Diplogasteromorpha</taxon>
        <taxon>Diplogasteroidea</taxon>
        <taxon>Neodiplogasteridae</taxon>
        <taxon>Pristionchus</taxon>
    </lineage>
</organism>
<dbReference type="EnsemblMetazoa" id="PPA43508.1">
    <property type="protein sequence ID" value="PPA43508.1"/>
    <property type="gene ID" value="WBGene00281877"/>
</dbReference>
<reference evidence="1" key="2">
    <citation type="submission" date="2022-06" db="UniProtKB">
        <authorList>
            <consortium name="EnsemblMetazoa"/>
        </authorList>
    </citation>
    <scope>IDENTIFICATION</scope>
    <source>
        <strain evidence="1">PS312</strain>
    </source>
</reference>
<dbReference type="Proteomes" id="UP000005239">
    <property type="component" value="Unassembled WGS sequence"/>
</dbReference>
<accession>A0A2A6C909</accession>
<dbReference type="AlphaFoldDB" id="A0A2A6C909"/>
<gene>
    <name evidence="1" type="primary">WBGene00281877</name>
</gene>
<sequence length="130" mass="13785">MCRLCDLLALSLTLFPSHSTSDSLPRAESAITTTAGASAKDAARPAIVSSMAKANCDLFFEVEISGSTLRLPLTRSPKGSFRPFPSLPSPTHSFCFSLLALAVPLDYLLLAKPSCAFIRARSPSVGRNAL</sequence>
<protein>
    <submittedName>
        <fullName evidence="1">Uncharacterized protein</fullName>
    </submittedName>
</protein>
<name>A0A2A6C909_PRIPA</name>
<proteinExistence type="predicted"/>
<keyword evidence="2" id="KW-1185">Reference proteome</keyword>
<evidence type="ECO:0000313" key="2">
    <source>
        <dbReference type="Proteomes" id="UP000005239"/>
    </source>
</evidence>
<evidence type="ECO:0000313" key="1">
    <source>
        <dbReference type="EnsemblMetazoa" id="PPA43508.1"/>
    </source>
</evidence>